<keyword evidence="4" id="KW-1185">Reference proteome</keyword>
<comment type="caution">
    <text evidence="3">The sequence shown here is derived from an EMBL/GenBank/DDBJ whole genome shotgun (WGS) entry which is preliminary data.</text>
</comment>
<feature type="domain" description="Anti-sigma K factor RskA C-terminal" evidence="2">
    <location>
        <begin position="103"/>
        <end position="220"/>
    </location>
</feature>
<evidence type="ECO:0000259" key="2">
    <source>
        <dbReference type="Pfam" id="PF10099"/>
    </source>
</evidence>
<evidence type="ECO:0000313" key="3">
    <source>
        <dbReference type="EMBL" id="GEK76925.1"/>
    </source>
</evidence>
<dbReference type="EMBL" id="BJUT01000023">
    <property type="protein sequence ID" value="GEK76925.1"/>
    <property type="molecule type" value="Genomic_DNA"/>
</dbReference>
<keyword evidence="1" id="KW-0812">Transmembrane</keyword>
<sequence length="231" mass="25914">MFNIMNYNKPELLDALAGQYVLGTLKGLARKRFQRLMLSLPQAREATIMWEQNLNDLASAITPQTPRAQVWQNILDTLEHTNQPVKTVIKPATSLWRNWSFIATAACIILAFLVIQPTTQPQYSQQIALVQNQDKQSLWFINVDEQTLSVKASDKLVAQTDKDYELWMILKGQDTPISLGLLPKNGEKQLLKGTRFKAQDIALLAVSLEPLGGSPNGLPTQVLYTTDLVIL</sequence>
<evidence type="ECO:0000313" key="4">
    <source>
        <dbReference type="Proteomes" id="UP000321189"/>
    </source>
</evidence>
<gene>
    <name evidence="3" type="ORF">PAT01_22290</name>
</gene>
<organism evidence="3 4">
    <name type="scientific">Pseudoalteromonas atlantica</name>
    <name type="common">Alteromonas atlantica</name>
    <dbReference type="NCBI Taxonomy" id="288"/>
    <lineage>
        <taxon>Bacteria</taxon>
        <taxon>Pseudomonadati</taxon>
        <taxon>Pseudomonadota</taxon>
        <taxon>Gammaproteobacteria</taxon>
        <taxon>Alteromonadales</taxon>
        <taxon>Pseudoalteromonadaceae</taxon>
        <taxon>Pseudoalteromonas</taxon>
    </lineage>
</organism>
<dbReference type="Pfam" id="PF10099">
    <property type="entry name" value="RskA_C"/>
    <property type="match status" value="1"/>
</dbReference>
<proteinExistence type="predicted"/>
<dbReference type="PANTHER" id="PTHR37461">
    <property type="entry name" value="ANTI-SIGMA-K FACTOR RSKA"/>
    <property type="match status" value="1"/>
</dbReference>
<reference evidence="3 4" key="1">
    <citation type="submission" date="2019-07" db="EMBL/GenBank/DDBJ databases">
        <title>Whole genome shotgun sequence of Pseudoalteromonas atlantica NBRC 103033.</title>
        <authorList>
            <person name="Hosoyama A."/>
            <person name="Uohara A."/>
            <person name="Ohji S."/>
            <person name="Ichikawa N."/>
        </authorList>
    </citation>
    <scope>NUCLEOTIDE SEQUENCE [LARGE SCALE GENOMIC DNA]</scope>
    <source>
        <strain evidence="3 4">NBRC 103033</strain>
    </source>
</reference>
<dbReference type="InterPro" id="IPR051474">
    <property type="entry name" value="Anti-sigma-K/W_factor"/>
</dbReference>
<evidence type="ECO:0000256" key="1">
    <source>
        <dbReference type="SAM" id="Phobius"/>
    </source>
</evidence>
<name>A0ABQ0UEP6_PSEAF</name>
<feature type="transmembrane region" description="Helical" evidence="1">
    <location>
        <begin position="95"/>
        <end position="115"/>
    </location>
</feature>
<dbReference type="PANTHER" id="PTHR37461:SF1">
    <property type="entry name" value="ANTI-SIGMA-K FACTOR RSKA"/>
    <property type="match status" value="1"/>
</dbReference>
<dbReference type="Proteomes" id="UP000321189">
    <property type="component" value="Unassembled WGS sequence"/>
</dbReference>
<protein>
    <recommendedName>
        <fullName evidence="2">Anti-sigma K factor RskA C-terminal domain-containing protein</fullName>
    </recommendedName>
</protein>
<keyword evidence="1" id="KW-1133">Transmembrane helix</keyword>
<dbReference type="InterPro" id="IPR018764">
    <property type="entry name" value="RskA_C"/>
</dbReference>
<keyword evidence="1" id="KW-0472">Membrane</keyword>
<accession>A0ABQ0UEP6</accession>